<evidence type="ECO:0000313" key="5">
    <source>
        <dbReference type="EMBL" id="RZB95616.1"/>
    </source>
</evidence>
<dbReference type="EMBL" id="QZWG01000008">
    <property type="protein sequence ID" value="RZB95616.1"/>
    <property type="molecule type" value="Genomic_DNA"/>
</dbReference>
<feature type="domain" description="U1-type" evidence="3">
    <location>
        <begin position="351"/>
        <end position="385"/>
    </location>
</feature>
<feature type="domain" description="U1-type" evidence="3">
    <location>
        <begin position="254"/>
        <end position="288"/>
    </location>
</feature>
<feature type="domain" description="C2H2-type" evidence="2">
    <location>
        <begin position="354"/>
        <end position="378"/>
    </location>
</feature>
<evidence type="ECO:0000256" key="1">
    <source>
        <dbReference type="SAM" id="Phobius"/>
    </source>
</evidence>
<dbReference type="Pfam" id="PF03134">
    <property type="entry name" value="TB2_DP1_HVA22"/>
    <property type="match status" value="1"/>
</dbReference>
<name>A0A0B2SHU2_GLYSO</name>
<keyword evidence="1" id="KW-1133">Transmembrane helix</keyword>
<organism evidence="4">
    <name type="scientific">Glycine soja</name>
    <name type="common">Wild soybean</name>
    <dbReference type="NCBI Taxonomy" id="3848"/>
    <lineage>
        <taxon>Eukaryota</taxon>
        <taxon>Viridiplantae</taxon>
        <taxon>Streptophyta</taxon>
        <taxon>Embryophyta</taxon>
        <taxon>Tracheophyta</taxon>
        <taxon>Spermatophyta</taxon>
        <taxon>Magnoliopsida</taxon>
        <taxon>eudicotyledons</taxon>
        <taxon>Gunneridae</taxon>
        <taxon>Pentapetalae</taxon>
        <taxon>rosids</taxon>
        <taxon>fabids</taxon>
        <taxon>Fabales</taxon>
        <taxon>Fabaceae</taxon>
        <taxon>Papilionoideae</taxon>
        <taxon>50 kb inversion clade</taxon>
        <taxon>NPAAA clade</taxon>
        <taxon>indigoferoid/millettioid clade</taxon>
        <taxon>Phaseoleae</taxon>
        <taxon>Glycine</taxon>
        <taxon>Glycine subgen. Soja</taxon>
    </lineage>
</organism>
<dbReference type="InterPro" id="IPR003604">
    <property type="entry name" value="Matrin/U1-like-C_Znf_C2H2"/>
</dbReference>
<protein>
    <submittedName>
        <fullName evidence="4 5">HVA22-like protein a</fullName>
    </submittedName>
</protein>
<dbReference type="SMART" id="SM00451">
    <property type="entry name" value="ZnF_U1"/>
    <property type="match status" value="2"/>
</dbReference>
<dbReference type="PANTHER" id="PTHR47487:SF16">
    <property type="entry name" value="C2H2-TYPE DOMAIN-CONTAINING PROTEIN"/>
    <property type="match status" value="1"/>
</dbReference>
<dbReference type="InterPro" id="IPR004345">
    <property type="entry name" value="TB2_DP1_HVA22"/>
</dbReference>
<dbReference type="GO" id="GO:0008270">
    <property type="term" value="F:zinc ion binding"/>
    <property type="evidence" value="ECO:0007669"/>
    <property type="project" value="InterPro"/>
</dbReference>
<evidence type="ECO:0000259" key="2">
    <source>
        <dbReference type="SMART" id="SM00355"/>
    </source>
</evidence>
<reference evidence="4" key="1">
    <citation type="submission" date="2014-07" db="EMBL/GenBank/DDBJ databases">
        <title>Identification of a novel salt tolerance gene in wild soybean by whole-genome sequencing.</title>
        <authorList>
            <person name="Lam H.-M."/>
            <person name="Qi X."/>
            <person name="Li M.-W."/>
            <person name="Liu X."/>
            <person name="Xie M."/>
            <person name="Ni M."/>
            <person name="Xu X."/>
        </authorList>
    </citation>
    <scope>NUCLEOTIDE SEQUENCE [LARGE SCALE GENOMIC DNA]</scope>
    <source>
        <tissue evidence="4">Root</tissue>
    </source>
</reference>
<reference evidence="5 6" key="2">
    <citation type="submission" date="2018-09" db="EMBL/GenBank/DDBJ databases">
        <title>A high-quality reference genome of wild soybean provides a powerful tool to mine soybean genomes.</title>
        <authorList>
            <person name="Xie M."/>
            <person name="Chung C.Y.L."/>
            <person name="Li M.-W."/>
            <person name="Wong F.-L."/>
            <person name="Chan T.-F."/>
            <person name="Lam H.-M."/>
        </authorList>
    </citation>
    <scope>NUCLEOTIDE SEQUENCE [LARGE SCALE GENOMIC DNA]</scope>
    <source>
        <strain evidence="6">cv. W05</strain>
        <tissue evidence="5">Hypocotyl of etiolated seedlings</tissue>
    </source>
</reference>
<dbReference type="Gene3D" id="3.30.160.60">
    <property type="entry name" value="Classic Zinc Finger"/>
    <property type="match status" value="2"/>
</dbReference>
<dbReference type="EMBL" id="KN641448">
    <property type="protein sequence ID" value="KHN46246.1"/>
    <property type="molecule type" value="Genomic_DNA"/>
</dbReference>
<evidence type="ECO:0000313" key="4">
    <source>
        <dbReference type="EMBL" id="KHN46246.1"/>
    </source>
</evidence>
<dbReference type="PANTHER" id="PTHR47487">
    <property type="entry name" value="OS06G0651300 PROTEIN-RELATED"/>
    <property type="match status" value="1"/>
</dbReference>
<keyword evidence="1" id="KW-0472">Membrane</keyword>
<keyword evidence="6" id="KW-1185">Reference proteome</keyword>
<dbReference type="SUPFAM" id="SSF57667">
    <property type="entry name" value="beta-beta-alpha zinc fingers"/>
    <property type="match status" value="2"/>
</dbReference>
<evidence type="ECO:0000313" key="6">
    <source>
        <dbReference type="Proteomes" id="UP000289340"/>
    </source>
</evidence>
<feature type="domain" description="C2H2-type" evidence="2">
    <location>
        <begin position="257"/>
        <end position="281"/>
    </location>
</feature>
<dbReference type="AlphaFoldDB" id="A0A0B2SHU2"/>
<dbReference type="Proteomes" id="UP000289340">
    <property type="component" value="Chromosome 8"/>
</dbReference>
<dbReference type="SMART" id="SM00355">
    <property type="entry name" value="ZnF_C2H2"/>
    <property type="match status" value="2"/>
</dbReference>
<sequence>MSSLWFLKLSLKCLDHLAWPLLALGYPLCASVQAIETDSNKETRDLISYWILLSLIYLFEYAFSRILQWFQFWPYIKLMIIFCLVTPDFGRASYAYNNLIRTCISLNPQAIICRLNNWRKFFVKKDDFLLHVERYLNENGTEALEKLIASKNTNLLKNTTYKPDAEATNAIIATDNNETQQTNETKLQTQQKTIKDLEVIEKKEILAGKQDISVVPNLVPSQNASPAMVETKILVGKDTASGELPESSTHKEVQKEWTCALCHVTTSSEKTLIDHLHGRKHKATCESLKAQNQPVPHKVKSDQSKDDLKQKNVIYQINSKTKSGEKVGKEAMDHKVQKLQKKLYEPAGTSNSKFLCEVCNVYCPCEIALASHKNGKKHLAKIKTSI</sequence>
<dbReference type="InterPro" id="IPR013087">
    <property type="entry name" value="Znf_C2H2_type"/>
</dbReference>
<dbReference type="Pfam" id="PF12874">
    <property type="entry name" value="zf-met"/>
    <property type="match status" value="2"/>
</dbReference>
<proteinExistence type="predicted"/>
<dbReference type="InterPro" id="IPR036236">
    <property type="entry name" value="Znf_C2H2_sf"/>
</dbReference>
<feature type="transmembrane region" description="Helical" evidence="1">
    <location>
        <begin position="46"/>
        <end position="63"/>
    </location>
</feature>
<dbReference type="Proteomes" id="UP000053555">
    <property type="component" value="Unassembled WGS sequence"/>
</dbReference>
<dbReference type="GO" id="GO:0003676">
    <property type="term" value="F:nucleic acid binding"/>
    <property type="evidence" value="ECO:0007669"/>
    <property type="project" value="InterPro"/>
</dbReference>
<evidence type="ECO:0000259" key="3">
    <source>
        <dbReference type="SMART" id="SM00451"/>
    </source>
</evidence>
<keyword evidence="1" id="KW-0812">Transmembrane</keyword>
<accession>A0A0B2SHU2</accession>
<gene>
    <name evidence="5" type="ORF">D0Y65_019808</name>
    <name evidence="4" type="ORF">glysoja_034574</name>
</gene>
<dbReference type="Gramene" id="XM_028387249.1">
    <property type="protein sequence ID" value="XP_028243050.1"/>
    <property type="gene ID" value="LOC114421363"/>
</dbReference>